<dbReference type="EMBL" id="BLLF01001138">
    <property type="protein sequence ID" value="GFH17372.1"/>
    <property type="molecule type" value="Genomic_DNA"/>
</dbReference>
<dbReference type="InterPro" id="IPR010031">
    <property type="entry name" value="FAD_lactone_oxidase-like"/>
</dbReference>
<evidence type="ECO:0000313" key="2">
    <source>
        <dbReference type="Proteomes" id="UP000485058"/>
    </source>
</evidence>
<name>A0A699ZNE1_HAELA</name>
<dbReference type="PANTHER" id="PTHR43762:SF5">
    <property type="entry name" value="FAD-BINDING PCMH-TYPE DOMAIN-CONTAINING PROTEIN"/>
    <property type="match status" value="1"/>
</dbReference>
<comment type="caution">
    <text evidence="1">The sequence shown here is derived from an EMBL/GenBank/DDBJ whole genome shotgun (WGS) entry which is preliminary data.</text>
</comment>
<organism evidence="1 2">
    <name type="scientific">Haematococcus lacustris</name>
    <name type="common">Green alga</name>
    <name type="synonym">Haematococcus pluvialis</name>
    <dbReference type="NCBI Taxonomy" id="44745"/>
    <lineage>
        <taxon>Eukaryota</taxon>
        <taxon>Viridiplantae</taxon>
        <taxon>Chlorophyta</taxon>
        <taxon>core chlorophytes</taxon>
        <taxon>Chlorophyceae</taxon>
        <taxon>CS clade</taxon>
        <taxon>Chlamydomonadales</taxon>
        <taxon>Haematococcaceae</taxon>
        <taxon>Haematococcus</taxon>
    </lineage>
</organism>
<dbReference type="Proteomes" id="UP000485058">
    <property type="component" value="Unassembled WGS sequence"/>
</dbReference>
<dbReference type="GO" id="GO:0016899">
    <property type="term" value="F:oxidoreductase activity, acting on the CH-OH group of donors, oxygen as acceptor"/>
    <property type="evidence" value="ECO:0007669"/>
    <property type="project" value="InterPro"/>
</dbReference>
<dbReference type="AlphaFoldDB" id="A0A699ZNE1"/>
<feature type="non-terminal residue" evidence="1">
    <location>
        <position position="1"/>
    </location>
</feature>
<dbReference type="GO" id="GO:0019853">
    <property type="term" value="P:L-ascorbic acid biosynthetic process"/>
    <property type="evidence" value="ECO:0007669"/>
    <property type="project" value="UniProtKB-UniPathway"/>
</dbReference>
<sequence>TYGDPVAAAGLLDTNGLGVSVLASNATLEAASAYLKQPASYEFTVRSALFDQYEVAFPLRQAADCLAGLLAVLYGNDTDSLRNETRARDKGFRTPPLIRVVAKEDALLGLTFDEPHMYINIEDYMYYNTGRRSNSAFQAVMAYLRSSPNCGSSGLHGAGARLHWGKAGWPDPGCWHGDKEYGSNWCHFGCALRQLDPGAKFTDSAPDRWNWQGVDLDGCCGPDGFLVNKPNCTCSVQHARDATSCPPAPHYTNR</sequence>
<dbReference type="UniPathway" id="UPA00132"/>
<accession>A0A699ZNE1</accession>
<keyword evidence="2" id="KW-1185">Reference proteome</keyword>
<evidence type="ECO:0000313" key="1">
    <source>
        <dbReference type="EMBL" id="GFH17372.1"/>
    </source>
</evidence>
<feature type="non-terminal residue" evidence="1">
    <location>
        <position position="254"/>
    </location>
</feature>
<protein>
    <submittedName>
        <fullName evidence="1">Uncharacterized protein</fullName>
    </submittedName>
</protein>
<gene>
    <name evidence="1" type="ORF">HaLaN_13997</name>
</gene>
<proteinExistence type="predicted"/>
<dbReference type="PANTHER" id="PTHR43762">
    <property type="entry name" value="L-GULONOLACTONE OXIDASE"/>
    <property type="match status" value="1"/>
</dbReference>
<reference evidence="1 2" key="1">
    <citation type="submission" date="2020-02" db="EMBL/GenBank/DDBJ databases">
        <title>Draft genome sequence of Haematococcus lacustris strain NIES-144.</title>
        <authorList>
            <person name="Morimoto D."/>
            <person name="Nakagawa S."/>
            <person name="Yoshida T."/>
            <person name="Sawayama S."/>
        </authorList>
    </citation>
    <scope>NUCLEOTIDE SEQUENCE [LARGE SCALE GENOMIC DNA]</scope>
    <source>
        <strain evidence="1 2">NIES-144</strain>
    </source>
</reference>